<evidence type="ECO:0000313" key="1">
    <source>
        <dbReference type="EMBL" id="KAI0031072.1"/>
    </source>
</evidence>
<protein>
    <submittedName>
        <fullName evidence="1">Cytochrome P450</fullName>
    </submittedName>
</protein>
<dbReference type="EMBL" id="MU273594">
    <property type="protein sequence ID" value="KAI0031072.1"/>
    <property type="molecule type" value="Genomic_DNA"/>
</dbReference>
<reference evidence="1" key="1">
    <citation type="submission" date="2021-02" db="EMBL/GenBank/DDBJ databases">
        <authorList>
            <consortium name="DOE Joint Genome Institute"/>
            <person name="Ahrendt S."/>
            <person name="Looney B.P."/>
            <person name="Miyauchi S."/>
            <person name="Morin E."/>
            <person name="Drula E."/>
            <person name="Courty P.E."/>
            <person name="Chicoki N."/>
            <person name="Fauchery L."/>
            <person name="Kohler A."/>
            <person name="Kuo A."/>
            <person name="Labutti K."/>
            <person name="Pangilinan J."/>
            <person name="Lipzen A."/>
            <person name="Riley R."/>
            <person name="Andreopoulos W."/>
            <person name="He G."/>
            <person name="Johnson J."/>
            <person name="Barry K.W."/>
            <person name="Grigoriev I.V."/>
            <person name="Nagy L."/>
            <person name="Hibbett D."/>
            <person name="Henrissat B."/>
            <person name="Matheny P.B."/>
            <person name="Labbe J."/>
            <person name="Martin F."/>
        </authorList>
    </citation>
    <scope>NUCLEOTIDE SEQUENCE</scope>
    <source>
        <strain evidence="1">EC-137</strain>
    </source>
</reference>
<comment type="caution">
    <text evidence="1">The sequence shown here is derived from an EMBL/GenBank/DDBJ whole genome shotgun (WGS) entry which is preliminary data.</text>
</comment>
<gene>
    <name evidence="1" type="ORF">K488DRAFT_87180</name>
</gene>
<proteinExistence type="predicted"/>
<accession>A0ACB8QHE7</accession>
<evidence type="ECO:0000313" key="2">
    <source>
        <dbReference type="Proteomes" id="UP000814128"/>
    </source>
</evidence>
<sequence length="533" mass="59374">MDPQSQQLTLAAVAALLGAGVFLSYSRSRSAGGKRPPGPPGLPILGNIFQVPGEHLASYFRSLCEEYGGLVSLNLAGFPVILVGDMKAAKEVLEKRSAKFSSRPLVPYIRHHVDPTKAYWGVCEQNETHNIARRLTAGLMSAVRQGKTEAIQQFEALLTVQHLLDDGGKNWYKHMNRLAASATLSVAFGLHCPTGEEPDLKEVIECIAEFVHLCTPSASIINIFPFLDYIPGPMPWRTRARAYRAREDALYDKLVEEAVSGKASGMNTWAATFARTDKPEGDQRRLMNQFAGAAIETTALALQTFVLGALIHPEWIPRAQKEIDAVVGLDRLPTFADRTHLPYVEALVRETLRWRPAARFGVPHMSTADDVVEYNGQEYFIPAGSIVFGVAWAIEHEAGKYEDRDRFLPERFLDEKGQLKPGYETSAFGFGRRVCPGAPFAERSLWINIAMILWTFNVKRSDKPDPKTGLPFKYDSSDAAFSGEARLDFSNAPFEFPAVFEPRSAQRVEVARREWAECEKDLNVLLPQPKEKH</sequence>
<name>A0ACB8QHE7_9AGAM</name>
<organism evidence="1 2">
    <name type="scientific">Vararia minispora EC-137</name>
    <dbReference type="NCBI Taxonomy" id="1314806"/>
    <lineage>
        <taxon>Eukaryota</taxon>
        <taxon>Fungi</taxon>
        <taxon>Dikarya</taxon>
        <taxon>Basidiomycota</taxon>
        <taxon>Agaricomycotina</taxon>
        <taxon>Agaricomycetes</taxon>
        <taxon>Russulales</taxon>
        <taxon>Lachnocladiaceae</taxon>
        <taxon>Vararia</taxon>
    </lineage>
</organism>
<keyword evidence="2" id="KW-1185">Reference proteome</keyword>
<dbReference type="Proteomes" id="UP000814128">
    <property type="component" value="Unassembled WGS sequence"/>
</dbReference>
<reference evidence="1" key="2">
    <citation type="journal article" date="2022" name="New Phytol.">
        <title>Evolutionary transition to the ectomycorrhizal habit in the genomes of a hyperdiverse lineage of mushroom-forming fungi.</title>
        <authorList>
            <person name="Looney B."/>
            <person name="Miyauchi S."/>
            <person name="Morin E."/>
            <person name="Drula E."/>
            <person name="Courty P.E."/>
            <person name="Kohler A."/>
            <person name="Kuo A."/>
            <person name="LaButti K."/>
            <person name="Pangilinan J."/>
            <person name="Lipzen A."/>
            <person name="Riley R."/>
            <person name="Andreopoulos W."/>
            <person name="He G."/>
            <person name="Johnson J."/>
            <person name="Nolan M."/>
            <person name="Tritt A."/>
            <person name="Barry K.W."/>
            <person name="Grigoriev I.V."/>
            <person name="Nagy L.G."/>
            <person name="Hibbett D."/>
            <person name="Henrissat B."/>
            <person name="Matheny P.B."/>
            <person name="Labbe J."/>
            <person name="Martin F.M."/>
        </authorList>
    </citation>
    <scope>NUCLEOTIDE SEQUENCE</scope>
    <source>
        <strain evidence="1">EC-137</strain>
    </source>
</reference>